<organism evidence="1 2">
    <name type="scientific">Marinomonas spartinae</name>
    <dbReference type="NCBI Taxonomy" id="1792290"/>
    <lineage>
        <taxon>Bacteria</taxon>
        <taxon>Pseudomonadati</taxon>
        <taxon>Pseudomonadota</taxon>
        <taxon>Gammaproteobacteria</taxon>
        <taxon>Oceanospirillales</taxon>
        <taxon>Oceanospirillaceae</taxon>
        <taxon>Marinomonas</taxon>
    </lineage>
</organism>
<keyword evidence="2" id="KW-1185">Reference proteome</keyword>
<evidence type="ECO:0000313" key="1">
    <source>
        <dbReference type="EMBL" id="SBS28177.1"/>
    </source>
</evidence>
<name>A0A1A8T6T3_9GAMM</name>
<dbReference type="Pfam" id="PF09611">
    <property type="entry name" value="Cas_Csy1"/>
    <property type="match status" value="1"/>
</dbReference>
<dbReference type="InterPro" id="IPR013397">
    <property type="entry name" value="CRISPR-assoc_prot_Csy1"/>
</dbReference>
<dbReference type="NCBIfam" id="TIGR02564">
    <property type="entry name" value="cas_Csy1"/>
    <property type="match status" value="1"/>
</dbReference>
<evidence type="ECO:0000313" key="2">
    <source>
        <dbReference type="Proteomes" id="UP000092544"/>
    </source>
</evidence>
<dbReference type="STRING" id="1792290.MSP8886_01081"/>
<dbReference type="EMBL" id="FLOB01000002">
    <property type="protein sequence ID" value="SBS28177.1"/>
    <property type="molecule type" value="Genomic_DNA"/>
</dbReference>
<accession>A0A1A8T6T3</accession>
<protein>
    <submittedName>
        <fullName evidence="1">CRISPR-associated protein Csy1</fullName>
    </submittedName>
</protein>
<proteinExistence type="predicted"/>
<reference evidence="1 2" key="1">
    <citation type="submission" date="2016-06" db="EMBL/GenBank/DDBJ databases">
        <authorList>
            <person name="Kjaerup R.B."/>
            <person name="Dalgaard T.S."/>
            <person name="Juul-Madsen H.R."/>
        </authorList>
    </citation>
    <scope>NUCLEOTIDE SEQUENCE [LARGE SCALE GENOMIC DNA]</scope>
    <source>
        <strain evidence="1 2">CECT 8886</strain>
    </source>
</reference>
<dbReference type="Proteomes" id="UP000092544">
    <property type="component" value="Unassembled WGS sequence"/>
</dbReference>
<dbReference type="AlphaFoldDB" id="A0A1A8T6T3"/>
<dbReference type="RefSeq" id="WP_067013514.1">
    <property type="nucleotide sequence ID" value="NZ_FLOB01000002.1"/>
</dbReference>
<sequence>MTEEVKINSWRDVIILFFQTKVNTSALAKASKYIEDNSAKLKIENNAKKRERLSISIEEKKLDFENLKDNPDEIIEWLDGNTVKKISTGNRIIKSTHPLKFSHSSAPNDGVLVDYEDELPLLNTASISNDSKTFDMAHNNGALISISRFLALTYGGVSIYDLILENDFCFLDGFYKNKEQLEIWKLGFSELVEKRSIKSASFTKQIYFPVNCESYHLLAPLTSSTLAESIFTKITSVKYKKKADYFYSDGSLSPRLIIPKNKNAVIRVGGNNPQNVSMLNRGRNWKPYKDSTSSYGVVYVVSSEPPVCYSQLKAPTYKENFFYELSKNYEVKETIQYLADFLIRFENLQLSIKDPKRMRWVNDWIENLADEVLVYVKTIQDLPPGWSAKEGIKLKPEHQVLLDCYRQDDDFLAIKNSSDWQAVIIQDFAAWLNNRLTRANEKFTPQDAHTKLWKKIFKANFREEFDTKGLTPQEEKA</sequence>
<gene>
    <name evidence="1" type="primary">csy1</name>
    <name evidence="1" type="ORF">MSP8886_01081</name>
</gene>
<dbReference type="OrthoDB" id="9815616at2"/>